<keyword evidence="8" id="KW-1185">Reference proteome</keyword>
<evidence type="ECO:0000256" key="3">
    <source>
        <dbReference type="ARBA" id="ARBA00022692"/>
    </source>
</evidence>
<evidence type="ECO:0000313" key="7">
    <source>
        <dbReference type="EMBL" id="QTX31442.1"/>
    </source>
</evidence>
<comment type="subcellular location">
    <subcellularLocation>
        <location evidence="1">Cell membrane</location>
        <topology evidence="1">Multi-pass membrane protein</topology>
    </subcellularLocation>
</comment>
<accession>A0A9Q7ALY8</accession>
<evidence type="ECO:0000256" key="4">
    <source>
        <dbReference type="ARBA" id="ARBA00022989"/>
    </source>
</evidence>
<feature type="transmembrane region" description="Helical" evidence="6">
    <location>
        <begin position="446"/>
        <end position="468"/>
    </location>
</feature>
<feature type="transmembrane region" description="Helical" evidence="6">
    <location>
        <begin position="85"/>
        <end position="110"/>
    </location>
</feature>
<reference evidence="8" key="1">
    <citation type="submission" date="2021-04" db="EMBL/GenBank/DDBJ databases">
        <title>A novel Synergistetes isolate from a pyrite-forming mixed culture.</title>
        <authorList>
            <person name="Bunk B."/>
            <person name="Sproer C."/>
            <person name="Spring S."/>
            <person name="Pester M."/>
        </authorList>
    </citation>
    <scope>NUCLEOTIDE SEQUENCE [LARGE SCALE GENOMIC DNA]</scope>
    <source>
        <strain evidence="8">J.5.4.2-T.3.5.2</strain>
    </source>
</reference>
<feature type="transmembrane region" description="Helical" evidence="6">
    <location>
        <begin position="17"/>
        <end position="36"/>
    </location>
</feature>
<keyword evidence="3 6" id="KW-0812">Transmembrane</keyword>
<keyword evidence="5 6" id="KW-0472">Membrane</keyword>
<feature type="transmembrane region" description="Helical" evidence="6">
    <location>
        <begin position="122"/>
        <end position="148"/>
    </location>
</feature>
<dbReference type="Pfam" id="PF03606">
    <property type="entry name" value="DcuC"/>
    <property type="match status" value="1"/>
</dbReference>
<dbReference type="EMBL" id="CP072943">
    <property type="protein sequence ID" value="QTX31442.1"/>
    <property type="molecule type" value="Genomic_DNA"/>
</dbReference>
<feature type="transmembrane region" description="Helical" evidence="6">
    <location>
        <begin position="263"/>
        <end position="281"/>
    </location>
</feature>
<evidence type="ECO:0000313" key="8">
    <source>
        <dbReference type="Proteomes" id="UP000671879"/>
    </source>
</evidence>
<dbReference type="PANTHER" id="PTHR43652:SF2">
    <property type="entry name" value="BASIC AMINO ACID ANTIPORTER YFCC-RELATED"/>
    <property type="match status" value="1"/>
</dbReference>
<protein>
    <submittedName>
        <fullName evidence="7">YfcC family protein</fullName>
    </submittedName>
</protein>
<feature type="transmembrane region" description="Helical" evidence="6">
    <location>
        <begin position="202"/>
        <end position="221"/>
    </location>
</feature>
<evidence type="ECO:0000256" key="6">
    <source>
        <dbReference type="SAM" id="Phobius"/>
    </source>
</evidence>
<organism evidence="7 8">
    <name type="scientific">Aminithiophilus ramosus</name>
    <dbReference type="NCBI Taxonomy" id="3029084"/>
    <lineage>
        <taxon>Bacteria</taxon>
        <taxon>Thermotogati</taxon>
        <taxon>Synergistota</taxon>
        <taxon>Synergistia</taxon>
        <taxon>Synergistales</taxon>
        <taxon>Aminithiophilaceae</taxon>
        <taxon>Aminithiophilus</taxon>
    </lineage>
</organism>
<feature type="transmembrane region" description="Helical" evidence="6">
    <location>
        <begin position="160"/>
        <end position="182"/>
    </location>
</feature>
<evidence type="ECO:0000256" key="1">
    <source>
        <dbReference type="ARBA" id="ARBA00004651"/>
    </source>
</evidence>
<keyword evidence="4 6" id="KW-1133">Transmembrane helix</keyword>
<evidence type="ECO:0000256" key="2">
    <source>
        <dbReference type="ARBA" id="ARBA00022475"/>
    </source>
</evidence>
<dbReference type="Proteomes" id="UP000671879">
    <property type="component" value="Chromosome"/>
</dbReference>
<keyword evidence="2" id="KW-1003">Cell membrane</keyword>
<evidence type="ECO:0000256" key="5">
    <source>
        <dbReference type="ARBA" id="ARBA00023136"/>
    </source>
</evidence>
<gene>
    <name evidence="7" type="ORF">KAR29_08670</name>
</gene>
<dbReference type="PANTHER" id="PTHR43652">
    <property type="entry name" value="BASIC AMINO ACID ANTIPORTER YFCC-RELATED"/>
    <property type="match status" value="1"/>
</dbReference>
<proteinExistence type="predicted"/>
<dbReference type="GO" id="GO:0005886">
    <property type="term" value="C:plasma membrane"/>
    <property type="evidence" value="ECO:0007669"/>
    <property type="project" value="UniProtKB-SubCell"/>
</dbReference>
<dbReference type="InterPro" id="IPR051679">
    <property type="entry name" value="DASS-Related_Transporters"/>
</dbReference>
<dbReference type="RefSeq" id="WP_274372605.1">
    <property type="nucleotide sequence ID" value="NZ_CP072943.1"/>
</dbReference>
<name>A0A9Q7ALY8_9BACT</name>
<sequence>MAVLKKRFNFADVKVPHTYVIIFTMILVAAALTYVIPAGQYDRLKNSAGITVVDPQSFHYVESAPAGVMGVLSAVPDGLKSTASLVFFLFIIGGVFQIINCTGAINVLVNRLSRTFSGREEFIIPVFLFTFSLGGALMGMSNEVLAFVPIGIMLARKSGFDAAVGTAMVTMGALAGFSAGTMNPFTVGIAQGIAELPLYSGLGLRIVLHFTFLLIGSVYLMRYARRVKNDPSCSIVADLEREEQAITLAQAEREETVSDFRHAGVLLAFLAGLAYILYGVFKYEWGIAEMQPIFIAMGIVGGLIGGMGPSAIAREFLNGARALAFGALVIGFARGILVVLQNGMILDTIIHGLAVWLQAMPAQLTALGMFLIHIVLNFFIPSGSGQAAATMPLFIPLADITGVSRQVAVLAFQLGDGISNGINPTSSNMNAFLGVAKITYPQWVRFAGPLIVTWQITGALFILVANHIGYGPF</sequence>
<dbReference type="InterPro" id="IPR018385">
    <property type="entry name" value="C4_dicarb_anaerob_car-like"/>
</dbReference>
<feature type="transmembrane region" description="Helical" evidence="6">
    <location>
        <begin position="320"/>
        <end position="340"/>
    </location>
</feature>
<dbReference type="AlphaFoldDB" id="A0A9Q7ALY8"/>
<dbReference type="KEGG" id="aram:KAR29_08670"/>
<feature type="transmembrane region" description="Helical" evidence="6">
    <location>
        <begin position="293"/>
        <end position="313"/>
    </location>
</feature>
<feature type="transmembrane region" description="Helical" evidence="6">
    <location>
        <begin position="360"/>
        <end position="380"/>
    </location>
</feature>